<reference evidence="2 3" key="1">
    <citation type="submission" date="2024-08" db="EMBL/GenBank/DDBJ databases">
        <title>Insights into the chromosomal genome structure of Flemingia macrophylla.</title>
        <authorList>
            <person name="Ding Y."/>
            <person name="Zhao Y."/>
            <person name="Bi W."/>
            <person name="Wu M."/>
            <person name="Zhao G."/>
            <person name="Gong Y."/>
            <person name="Li W."/>
            <person name="Zhang P."/>
        </authorList>
    </citation>
    <scope>NUCLEOTIDE SEQUENCE [LARGE SCALE GENOMIC DNA]</scope>
    <source>
        <strain evidence="2">DYQJB</strain>
        <tissue evidence="2">Leaf</tissue>
    </source>
</reference>
<dbReference type="InterPro" id="IPR004320">
    <property type="entry name" value="BPS1_pln"/>
</dbReference>
<evidence type="ECO:0000313" key="3">
    <source>
        <dbReference type="Proteomes" id="UP001603857"/>
    </source>
</evidence>
<feature type="coiled-coil region" evidence="1">
    <location>
        <begin position="225"/>
        <end position="252"/>
    </location>
</feature>
<evidence type="ECO:0000256" key="1">
    <source>
        <dbReference type="SAM" id="Coils"/>
    </source>
</evidence>
<proteinExistence type="predicted"/>
<dbReference type="PANTHER" id="PTHR33070">
    <property type="entry name" value="OS06G0725500 PROTEIN"/>
    <property type="match status" value="1"/>
</dbReference>
<name>A0ABD1LZL9_9FABA</name>
<dbReference type="EMBL" id="JBGMDY010000007">
    <property type="protein sequence ID" value="KAL2328976.1"/>
    <property type="molecule type" value="Genomic_DNA"/>
</dbReference>
<comment type="caution">
    <text evidence="2">The sequence shown here is derived from an EMBL/GenBank/DDBJ whole genome shotgun (WGS) entry which is preliminary data.</text>
</comment>
<accession>A0ABD1LZL9</accession>
<dbReference type="AlphaFoldDB" id="A0ABD1LZL9"/>
<dbReference type="Proteomes" id="UP001603857">
    <property type="component" value="Unassembled WGS sequence"/>
</dbReference>
<keyword evidence="3" id="KW-1185">Reference proteome</keyword>
<dbReference type="PANTHER" id="PTHR33070:SF129">
    <property type="entry name" value="DUF241 DOMAIN PROTEIN"/>
    <property type="match status" value="1"/>
</dbReference>
<sequence length="537" mass="60244">MAVTKTNTKCSLHLRSNSLPSTPHPFTSEFEEYLQRLKDSEATSSLTTSSINYKLDGLQYLHECADKLLQLSITQQALARECRNKCIDELLDGSVRILDICDTIKDCLVQEKESMNWSQLFAGKEMLKLGFKNELIVASSNKDNETLSMLSILEESEIVTMSSLESFLLFITGSKGQSKQNRWSIISKLMQPTRVGCKSQEADTNEFEKVDAALMSLINHKPSSIDNFRRHLKNLEICIQNLEAGVEFLSRQLIRTRVADSSADSKGDRRPLGGKRVLREFPRQAAQPSLESMYELESVIRRIGTETRFTIEGGKYLASKKNMKKAIRKALVNLKGISKNEQIVTSLYKDNESLTMLSILKEAEVVTVSSLESMLLFVTGLKGTTKAQADLPSSPHPLVSQFQDHVQRLKDSEATRTSLKSSSISQTRIGLQDLHDYADKLLQLPTTQQAFVLECSFKLVLVDVLLEGSPGLLDICSIVHDCLLQSKESIHMIKSIIRRKGADTEFVIEDGKYLASRKKMKKEIQKALGNLKGIKNE</sequence>
<protein>
    <submittedName>
        <fullName evidence="2">Uncharacterized protein</fullName>
    </submittedName>
</protein>
<organism evidence="2 3">
    <name type="scientific">Flemingia macrophylla</name>
    <dbReference type="NCBI Taxonomy" id="520843"/>
    <lineage>
        <taxon>Eukaryota</taxon>
        <taxon>Viridiplantae</taxon>
        <taxon>Streptophyta</taxon>
        <taxon>Embryophyta</taxon>
        <taxon>Tracheophyta</taxon>
        <taxon>Spermatophyta</taxon>
        <taxon>Magnoliopsida</taxon>
        <taxon>eudicotyledons</taxon>
        <taxon>Gunneridae</taxon>
        <taxon>Pentapetalae</taxon>
        <taxon>rosids</taxon>
        <taxon>fabids</taxon>
        <taxon>Fabales</taxon>
        <taxon>Fabaceae</taxon>
        <taxon>Papilionoideae</taxon>
        <taxon>50 kb inversion clade</taxon>
        <taxon>NPAAA clade</taxon>
        <taxon>indigoferoid/millettioid clade</taxon>
        <taxon>Phaseoleae</taxon>
        <taxon>Flemingia</taxon>
    </lineage>
</organism>
<evidence type="ECO:0000313" key="2">
    <source>
        <dbReference type="EMBL" id="KAL2328976.1"/>
    </source>
</evidence>
<dbReference type="Pfam" id="PF03087">
    <property type="entry name" value="BPS1"/>
    <property type="match status" value="4"/>
</dbReference>
<gene>
    <name evidence="2" type="ORF">Fmac_022403</name>
</gene>
<keyword evidence="1" id="KW-0175">Coiled coil</keyword>